<dbReference type="InterPro" id="IPR002126">
    <property type="entry name" value="Cadherin-like_dom"/>
</dbReference>
<dbReference type="InterPro" id="IPR039808">
    <property type="entry name" value="Cadherin"/>
</dbReference>
<keyword evidence="4" id="KW-0732">Signal</keyword>
<dbReference type="GO" id="GO:0001764">
    <property type="term" value="P:neuron migration"/>
    <property type="evidence" value="ECO:0007669"/>
    <property type="project" value="UniProtKB-ARBA"/>
</dbReference>
<evidence type="ECO:0000256" key="1">
    <source>
        <dbReference type="ARBA" id="ARBA00004236"/>
    </source>
</evidence>
<dbReference type="PROSITE" id="PS50268">
    <property type="entry name" value="CADHERIN_2"/>
    <property type="match status" value="4"/>
</dbReference>
<keyword evidence="7" id="KW-0130">Cell adhesion</keyword>
<keyword evidence="5" id="KW-0677">Repeat</keyword>
<feature type="non-terminal residue" evidence="12">
    <location>
        <position position="1"/>
    </location>
</feature>
<keyword evidence="2" id="KW-1003">Cell membrane</keyword>
<feature type="domain" description="Cadherin" evidence="11">
    <location>
        <begin position="269"/>
        <end position="313"/>
    </location>
</feature>
<dbReference type="KEGG" id="tng:GSTEN00033333G001"/>
<dbReference type="GO" id="GO:0001841">
    <property type="term" value="P:neural tube formation"/>
    <property type="evidence" value="ECO:0007669"/>
    <property type="project" value="UniProtKB-ARBA"/>
</dbReference>
<keyword evidence="6 10" id="KW-0106">Calcium</keyword>
<evidence type="ECO:0000256" key="9">
    <source>
        <dbReference type="ARBA" id="ARBA00023180"/>
    </source>
</evidence>
<dbReference type="FunFam" id="2.60.40.60:FF:000011">
    <property type="entry name" value="Cadherin 1"/>
    <property type="match status" value="1"/>
</dbReference>
<dbReference type="GO" id="GO:0016339">
    <property type="term" value="P:calcium-dependent cell-cell adhesion via plasma membrane cell adhesion molecules"/>
    <property type="evidence" value="ECO:0007669"/>
    <property type="project" value="TreeGrafter"/>
</dbReference>
<dbReference type="GO" id="GO:0030010">
    <property type="term" value="P:establishment of cell polarity"/>
    <property type="evidence" value="ECO:0007669"/>
    <property type="project" value="UniProtKB-ARBA"/>
</dbReference>
<dbReference type="GO" id="GO:0042074">
    <property type="term" value="P:cell migration involved in gastrulation"/>
    <property type="evidence" value="ECO:0007669"/>
    <property type="project" value="UniProtKB-ARBA"/>
</dbReference>
<evidence type="ECO:0000256" key="4">
    <source>
        <dbReference type="ARBA" id="ARBA00022729"/>
    </source>
</evidence>
<dbReference type="GO" id="GO:0008013">
    <property type="term" value="F:beta-catenin binding"/>
    <property type="evidence" value="ECO:0007669"/>
    <property type="project" value="TreeGrafter"/>
</dbReference>
<dbReference type="PANTHER" id="PTHR24027:SF319">
    <property type="entry name" value="CADHERIN-1"/>
    <property type="match status" value="1"/>
</dbReference>
<feature type="domain" description="Cadherin" evidence="11">
    <location>
        <begin position="112"/>
        <end position="245"/>
    </location>
</feature>
<dbReference type="CDD" id="cd11304">
    <property type="entry name" value="Cadherin_repeat"/>
    <property type="match status" value="2"/>
</dbReference>
<dbReference type="InterPro" id="IPR015919">
    <property type="entry name" value="Cadherin-like_sf"/>
</dbReference>
<dbReference type="GO" id="GO:0007398">
    <property type="term" value="P:ectoderm development"/>
    <property type="evidence" value="ECO:0007669"/>
    <property type="project" value="UniProtKB-ARBA"/>
</dbReference>
<dbReference type="SUPFAM" id="SSF49313">
    <property type="entry name" value="Cadherin-like"/>
    <property type="match status" value="3"/>
</dbReference>
<dbReference type="SMART" id="SM00112">
    <property type="entry name" value="CA"/>
    <property type="match status" value="4"/>
</dbReference>
<evidence type="ECO:0000256" key="8">
    <source>
        <dbReference type="ARBA" id="ARBA00023136"/>
    </source>
</evidence>
<reference evidence="12" key="2">
    <citation type="submission" date="2004-02" db="EMBL/GenBank/DDBJ databases">
        <authorList>
            <consortium name="Genoscope"/>
            <consortium name="Whitehead Institute Centre for Genome Research"/>
        </authorList>
    </citation>
    <scope>NUCLEOTIDE SEQUENCE</scope>
</reference>
<keyword evidence="8" id="KW-0472">Membrane</keyword>
<evidence type="ECO:0000313" key="12">
    <source>
        <dbReference type="EMBL" id="CAG11381.1"/>
    </source>
</evidence>
<dbReference type="GO" id="GO:0005509">
    <property type="term" value="F:calcium ion binding"/>
    <property type="evidence" value="ECO:0007669"/>
    <property type="project" value="UniProtKB-UniRule"/>
</dbReference>
<dbReference type="PANTHER" id="PTHR24027">
    <property type="entry name" value="CADHERIN-23"/>
    <property type="match status" value="1"/>
</dbReference>
<dbReference type="PRINTS" id="PR00205">
    <property type="entry name" value="CADHERIN"/>
</dbReference>
<reference evidence="12" key="1">
    <citation type="journal article" date="2004" name="Nature">
        <title>Genome duplication in the teleost fish Tetraodon nigroviridis reveals the early vertebrate proto-karyotype.</title>
        <authorList>
            <person name="Jaillon O."/>
            <person name="Aury J.-M."/>
            <person name="Brunet F."/>
            <person name="Petit J.-L."/>
            <person name="Stange-Thomann N."/>
            <person name="Mauceli E."/>
            <person name="Bouneau L."/>
            <person name="Fischer C."/>
            <person name="Ozouf-Costaz C."/>
            <person name="Bernot A."/>
            <person name="Nicaud S."/>
            <person name="Jaffe D."/>
            <person name="Fisher S."/>
            <person name="Lutfalla G."/>
            <person name="Dossat C."/>
            <person name="Segurens B."/>
            <person name="Dasilva C."/>
            <person name="Salanoubat M."/>
            <person name="Levy M."/>
            <person name="Boudet N."/>
            <person name="Castellano S."/>
            <person name="Anthouard V."/>
            <person name="Jubin C."/>
            <person name="Castelli V."/>
            <person name="Katinka M."/>
            <person name="Vacherie B."/>
            <person name="Biemont C."/>
            <person name="Skalli Z."/>
            <person name="Cattolico L."/>
            <person name="Poulain J."/>
            <person name="De Berardinis V."/>
            <person name="Cruaud C."/>
            <person name="Duprat S."/>
            <person name="Brottier P."/>
            <person name="Coutanceau J.-P."/>
            <person name="Gouzy J."/>
            <person name="Parra G."/>
            <person name="Lardier G."/>
            <person name="Chapple C."/>
            <person name="McKernan K.J."/>
            <person name="McEwan P."/>
            <person name="Bosak S."/>
            <person name="Kellis M."/>
            <person name="Volff J.-N."/>
            <person name="Guigo R."/>
            <person name="Zody M.C."/>
            <person name="Mesirov J."/>
            <person name="Lindblad-Toh K."/>
            <person name="Birren B."/>
            <person name="Nusbaum C."/>
            <person name="Kahn D."/>
            <person name="Robinson-Rechavi M."/>
            <person name="Laudet V."/>
            <person name="Schachter V."/>
            <person name="Quetier F."/>
            <person name="Saurin W."/>
            <person name="Scarpelli C."/>
            <person name="Wincker P."/>
            <person name="Lander E.S."/>
            <person name="Weissenbach J."/>
            <person name="Roest Crollius H."/>
        </authorList>
    </citation>
    <scope>NUCLEOTIDE SEQUENCE [LARGE SCALE GENOMIC DNA]</scope>
</reference>
<evidence type="ECO:0000256" key="2">
    <source>
        <dbReference type="ARBA" id="ARBA00022475"/>
    </source>
</evidence>
<feature type="domain" description="Cadherin" evidence="11">
    <location>
        <begin position="5"/>
        <end position="111"/>
    </location>
</feature>
<dbReference type="GO" id="GO:0044331">
    <property type="term" value="P:cell-cell adhesion mediated by cadherin"/>
    <property type="evidence" value="ECO:0007669"/>
    <property type="project" value="TreeGrafter"/>
</dbReference>
<protein>
    <submittedName>
        <fullName evidence="12">(spotted green pufferfish) hypothetical protein</fullName>
    </submittedName>
</protein>
<dbReference type="GO" id="GO:0005912">
    <property type="term" value="C:adherens junction"/>
    <property type="evidence" value="ECO:0007669"/>
    <property type="project" value="TreeGrafter"/>
</dbReference>
<dbReference type="Gene3D" id="2.60.40.60">
    <property type="entry name" value="Cadherins"/>
    <property type="match status" value="4"/>
</dbReference>
<dbReference type="GO" id="GO:0000902">
    <property type="term" value="P:cell morphogenesis"/>
    <property type="evidence" value="ECO:0007669"/>
    <property type="project" value="TreeGrafter"/>
</dbReference>
<comment type="subcellular location">
    <subcellularLocation>
        <location evidence="1">Cell membrane</location>
    </subcellularLocation>
</comment>
<comment type="caution">
    <text evidence="12">The sequence shown here is derived from an EMBL/GenBank/DDBJ whole genome shotgun (WGS) entry which is preliminary data.</text>
</comment>
<feature type="domain" description="Cadherin" evidence="11">
    <location>
        <begin position="314"/>
        <end position="422"/>
    </location>
</feature>
<evidence type="ECO:0000256" key="3">
    <source>
        <dbReference type="ARBA" id="ARBA00022723"/>
    </source>
</evidence>
<dbReference type="GO" id="GO:0007498">
    <property type="term" value="P:mesoderm development"/>
    <property type="evidence" value="ECO:0007669"/>
    <property type="project" value="UniProtKB-ARBA"/>
</dbReference>
<sequence>RVKREWVIPAVNLPENLKGPYPKIVLKIKSNNQNKVAVTYKISGPGADQAPEGLFIIDQHSGVLYVTQPLDREKAATYSLRAHAMNERRNVEDPIELLINVIDQNDNAPTFTHSRFYGGVSESAEIGDSVIKVTAVDQDDPHTTNAIIRYRITAQRPQTSGGMFDIDPVSGRIGVKAPGLDREVTAMCTCGPSPSSASLLTLCVPQTQPEYKLVVEAADLEGEGLTSTCTAVITVIDSNDNAPLFSNTFSFASVLENVVGAEVIRLQALDFEGRSGFTLMVVATNEVPFTGPVTTSTATITVEVLDQNEPPVFSPVELRVSITENANVGSSVADLRAEDPDTTQKQSVRYKLHNDSVGWLSIDKDSGSVKVKSSMDRESRYVTDGNYNILVLAYDDGKCRALCSQGVSSLTDLKWCDSVPQTLSLPQARALCWSASWTRTTTVR</sequence>
<dbReference type="InterPro" id="IPR020894">
    <property type="entry name" value="Cadherin_CS"/>
</dbReference>
<evidence type="ECO:0000256" key="10">
    <source>
        <dbReference type="PROSITE-ProRule" id="PRU00043"/>
    </source>
</evidence>
<keyword evidence="9" id="KW-0325">Glycoprotein</keyword>
<evidence type="ECO:0000256" key="6">
    <source>
        <dbReference type="ARBA" id="ARBA00022837"/>
    </source>
</evidence>
<dbReference type="GO" id="GO:0034332">
    <property type="term" value="P:adherens junction organization"/>
    <property type="evidence" value="ECO:0007669"/>
    <property type="project" value="UniProtKB-ARBA"/>
</dbReference>
<dbReference type="EMBL" id="CAAE01015035">
    <property type="protein sequence ID" value="CAG11381.1"/>
    <property type="molecule type" value="Genomic_DNA"/>
</dbReference>
<gene>
    <name evidence="12" type="ORF">GSTENG00033333001</name>
</gene>
<accession>Q4RJQ1</accession>
<evidence type="ECO:0000259" key="11">
    <source>
        <dbReference type="PROSITE" id="PS50268"/>
    </source>
</evidence>
<dbReference type="FunFam" id="2.60.40.60:FF:000095">
    <property type="entry name" value="Cadherin 13"/>
    <property type="match status" value="1"/>
</dbReference>
<dbReference type="GO" id="GO:0005737">
    <property type="term" value="C:cytoplasm"/>
    <property type="evidence" value="ECO:0007669"/>
    <property type="project" value="TreeGrafter"/>
</dbReference>
<organism evidence="12">
    <name type="scientific">Tetraodon nigroviridis</name>
    <name type="common">Spotted green pufferfish</name>
    <name type="synonym">Chelonodon nigroviridis</name>
    <dbReference type="NCBI Taxonomy" id="99883"/>
    <lineage>
        <taxon>Eukaryota</taxon>
        <taxon>Metazoa</taxon>
        <taxon>Chordata</taxon>
        <taxon>Craniata</taxon>
        <taxon>Vertebrata</taxon>
        <taxon>Euteleostomi</taxon>
        <taxon>Actinopterygii</taxon>
        <taxon>Neopterygii</taxon>
        <taxon>Teleostei</taxon>
        <taxon>Neoteleostei</taxon>
        <taxon>Acanthomorphata</taxon>
        <taxon>Eupercaria</taxon>
        <taxon>Tetraodontiformes</taxon>
        <taxon>Tetradontoidea</taxon>
        <taxon>Tetraodontidae</taxon>
        <taxon>Tetraodon</taxon>
    </lineage>
</organism>
<dbReference type="GO" id="GO:0007043">
    <property type="term" value="P:cell-cell junction assembly"/>
    <property type="evidence" value="ECO:0007669"/>
    <property type="project" value="TreeGrafter"/>
</dbReference>
<evidence type="ECO:0000256" key="5">
    <source>
        <dbReference type="ARBA" id="ARBA00022737"/>
    </source>
</evidence>
<dbReference type="Pfam" id="PF00028">
    <property type="entry name" value="Cadherin"/>
    <property type="match status" value="3"/>
</dbReference>
<evidence type="ECO:0000256" key="7">
    <source>
        <dbReference type="ARBA" id="ARBA00022889"/>
    </source>
</evidence>
<dbReference type="FunFam" id="2.60.40.60:FF:000022">
    <property type="entry name" value="Cadherin 2"/>
    <property type="match status" value="1"/>
</dbReference>
<dbReference type="PROSITE" id="PS00232">
    <property type="entry name" value="CADHERIN_1"/>
    <property type="match status" value="1"/>
</dbReference>
<name>Q4RJQ1_TETNG</name>
<proteinExistence type="predicted"/>
<keyword evidence="3" id="KW-0479">Metal-binding</keyword>
<dbReference type="OrthoDB" id="6079678at2759"/>
<dbReference type="AlphaFoldDB" id="Q4RJQ1"/>
<dbReference type="GO" id="GO:0045296">
    <property type="term" value="F:cadherin binding"/>
    <property type="evidence" value="ECO:0007669"/>
    <property type="project" value="TreeGrafter"/>
</dbReference>
<dbReference type="GO" id="GO:0016342">
    <property type="term" value="C:catenin complex"/>
    <property type="evidence" value="ECO:0007669"/>
    <property type="project" value="TreeGrafter"/>
</dbReference>
<dbReference type="GO" id="GO:0007156">
    <property type="term" value="P:homophilic cell adhesion via plasma membrane adhesion molecules"/>
    <property type="evidence" value="ECO:0007669"/>
    <property type="project" value="InterPro"/>
</dbReference>